<feature type="transmembrane region" description="Helical" evidence="1">
    <location>
        <begin position="46"/>
        <end position="68"/>
    </location>
</feature>
<accession>A0A1Y3ALZ2</accession>
<keyword evidence="1" id="KW-0472">Membrane</keyword>
<gene>
    <name evidence="2" type="ORF">BLA29_010488</name>
</gene>
<dbReference type="EMBL" id="MUJZ01070391">
    <property type="protein sequence ID" value="OTF69462.1"/>
    <property type="molecule type" value="Genomic_DNA"/>
</dbReference>
<protein>
    <submittedName>
        <fullName evidence="2">Uncharacterized protein</fullName>
    </submittedName>
</protein>
<organism evidence="2 3">
    <name type="scientific">Euroglyphus maynei</name>
    <name type="common">Mayne's house dust mite</name>
    <dbReference type="NCBI Taxonomy" id="6958"/>
    <lineage>
        <taxon>Eukaryota</taxon>
        <taxon>Metazoa</taxon>
        <taxon>Ecdysozoa</taxon>
        <taxon>Arthropoda</taxon>
        <taxon>Chelicerata</taxon>
        <taxon>Arachnida</taxon>
        <taxon>Acari</taxon>
        <taxon>Acariformes</taxon>
        <taxon>Sarcoptiformes</taxon>
        <taxon>Astigmata</taxon>
        <taxon>Psoroptidia</taxon>
        <taxon>Analgoidea</taxon>
        <taxon>Pyroglyphidae</taxon>
        <taxon>Pyroglyphinae</taxon>
        <taxon>Euroglyphus</taxon>
    </lineage>
</organism>
<dbReference type="Gene3D" id="1.20.5.930">
    <property type="entry name" value="Bicelle-embedded integrin alpha(iib) transmembrane segment"/>
    <property type="match status" value="1"/>
</dbReference>
<evidence type="ECO:0000256" key="1">
    <source>
        <dbReference type="SAM" id="Phobius"/>
    </source>
</evidence>
<name>A0A1Y3ALZ2_EURMA</name>
<evidence type="ECO:0000313" key="3">
    <source>
        <dbReference type="Proteomes" id="UP000194236"/>
    </source>
</evidence>
<keyword evidence="1" id="KW-1133">Transmembrane helix</keyword>
<keyword evidence="1" id="KW-0812">Transmembrane</keyword>
<keyword evidence="3" id="KW-1185">Reference proteome</keyword>
<evidence type="ECO:0000313" key="2">
    <source>
        <dbReference type="EMBL" id="OTF69462.1"/>
    </source>
</evidence>
<dbReference type="Proteomes" id="UP000194236">
    <property type="component" value="Unassembled WGS sequence"/>
</dbReference>
<reference evidence="2 3" key="1">
    <citation type="submission" date="2017-03" db="EMBL/GenBank/DDBJ databases">
        <title>Genome Survey of Euroglyphus maynei.</title>
        <authorList>
            <person name="Arlian L.G."/>
            <person name="Morgan M.S."/>
            <person name="Rider S.D."/>
        </authorList>
    </citation>
    <scope>NUCLEOTIDE SEQUENCE [LARGE SCALE GENOMIC DNA]</scope>
    <source>
        <strain evidence="2">Arlian Lab</strain>
        <tissue evidence="2">Whole body</tissue>
    </source>
</reference>
<dbReference type="AlphaFoldDB" id="A0A1Y3ALZ2"/>
<proteinExistence type="predicted"/>
<comment type="caution">
    <text evidence="2">The sequence shown here is derived from an EMBL/GenBank/DDBJ whole genome shotgun (WGS) entry which is preliminary data.</text>
</comment>
<sequence>MQHLLKIFHIFIMLPYNRKDDERDDSFMIETDAYPDVIYKIPQASWWWYLLAIIIGLIILSLIICLLCKTGFFKRDKGYHHVDQNDRNEIN</sequence>